<dbReference type="Gene3D" id="2.40.70.10">
    <property type="entry name" value="Acid Proteases"/>
    <property type="match status" value="1"/>
</dbReference>
<gene>
    <name evidence="3" type="ORF">K4G66_29600</name>
</gene>
<dbReference type="InterPro" id="IPR001995">
    <property type="entry name" value="Peptidase_A2_cat"/>
</dbReference>
<dbReference type="GO" id="GO:0006508">
    <property type="term" value="P:proteolysis"/>
    <property type="evidence" value="ECO:0007669"/>
    <property type="project" value="UniProtKB-KW"/>
</dbReference>
<evidence type="ECO:0000256" key="1">
    <source>
        <dbReference type="ARBA" id="ARBA00022801"/>
    </source>
</evidence>
<dbReference type="GO" id="GO:0004190">
    <property type="term" value="F:aspartic-type endopeptidase activity"/>
    <property type="evidence" value="ECO:0007669"/>
    <property type="project" value="InterPro"/>
</dbReference>
<dbReference type="InterPro" id="IPR001969">
    <property type="entry name" value="Aspartic_peptidase_AS"/>
</dbReference>
<evidence type="ECO:0000313" key="3">
    <source>
        <dbReference type="EMBL" id="WKN36520.1"/>
    </source>
</evidence>
<keyword evidence="3" id="KW-0645">Protease</keyword>
<accession>A0AA49JGH0</accession>
<reference evidence="3" key="1">
    <citation type="journal article" date="2023" name="Comput. Struct. Biotechnol. J.">
        <title>Discovery of a novel marine Bacteroidetes with a rich repertoire of carbohydrate-active enzymes.</title>
        <authorList>
            <person name="Chen B."/>
            <person name="Liu G."/>
            <person name="Chen Q."/>
            <person name="Wang H."/>
            <person name="Liu L."/>
            <person name="Tang K."/>
        </authorList>
    </citation>
    <scope>NUCLEOTIDE SEQUENCE</scope>
    <source>
        <strain evidence="3">TK19036</strain>
    </source>
</reference>
<dbReference type="Pfam" id="PF13650">
    <property type="entry name" value="Asp_protease_2"/>
    <property type="match status" value="1"/>
</dbReference>
<dbReference type="EMBL" id="CP120682">
    <property type="protein sequence ID" value="WKN36520.1"/>
    <property type="molecule type" value="Genomic_DNA"/>
</dbReference>
<organism evidence="3">
    <name type="scientific">Roseihalotalea indica</name>
    <dbReference type="NCBI Taxonomy" id="2867963"/>
    <lineage>
        <taxon>Bacteria</taxon>
        <taxon>Pseudomonadati</taxon>
        <taxon>Bacteroidota</taxon>
        <taxon>Cytophagia</taxon>
        <taxon>Cytophagales</taxon>
        <taxon>Catalimonadaceae</taxon>
        <taxon>Roseihalotalea</taxon>
    </lineage>
</organism>
<dbReference type="InterPro" id="IPR021109">
    <property type="entry name" value="Peptidase_aspartic_dom_sf"/>
</dbReference>
<keyword evidence="1" id="KW-0378">Hydrolase</keyword>
<dbReference type="PROSITE" id="PS00141">
    <property type="entry name" value="ASP_PROTEASE"/>
    <property type="match status" value="1"/>
</dbReference>
<dbReference type="SUPFAM" id="SSF50630">
    <property type="entry name" value="Acid proteases"/>
    <property type="match status" value="1"/>
</dbReference>
<dbReference type="PROSITE" id="PS50175">
    <property type="entry name" value="ASP_PROT_RETROV"/>
    <property type="match status" value="1"/>
</dbReference>
<sequence>MKLPALLVSLIGLFLFGFTNETYEYVKVINWQYKPIIKTNLNGKTAYFLVDTGSDITVLHSKNADRFDFQPLMASSQHVEAMGFTGSRHTIYKAKDVDLVIGSTPIKALYKTYDLTGVVQSLNNRVNVKIAGIIGSDVMKRYGFIIDYQKQTIAIKTRKK</sequence>
<evidence type="ECO:0000259" key="2">
    <source>
        <dbReference type="PROSITE" id="PS50175"/>
    </source>
</evidence>
<dbReference type="AlphaFoldDB" id="A0AA49JGH0"/>
<proteinExistence type="predicted"/>
<name>A0AA49JGH0_9BACT</name>
<protein>
    <submittedName>
        <fullName evidence="3">Aspartyl protease family protein</fullName>
    </submittedName>
</protein>
<reference evidence="3" key="2">
    <citation type="journal article" date="2024" name="Antonie Van Leeuwenhoek">
        <title>Roseihalotalea indica gen. nov., sp. nov., a halophilic Bacteroidetes from mesopelagic Southwest Indian Ocean with higher carbohydrate metabolic potential.</title>
        <authorList>
            <person name="Chen B."/>
            <person name="Zhang M."/>
            <person name="Lin D."/>
            <person name="Ye J."/>
            <person name="Tang K."/>
        </authorList>
    </citation>
    <scope>NUCLEOTIDE SEQUENCE</scope>
    <source>
        <strain evidence="3">TK19036</strain>
    </source>
</reference>
<feature type="domain" description="Peptidase A2" evidence="2">
    <location>
        <begin position="46"/>
        <end position="83"/>
    </location>
</feature>